<dbReference type="PATRIC" id="fig|1136941.3.peg.920"/>
<dbReference type="Pfam" id="PF00582">
    <property type="entry name" value="Usp"/>
    <property type="match status" value="2"/>
</dbReference>
<evidence type="ECO:0000313" key="6">
    <source>
        <dbReference type="Proteomes" id="UP000063789"/>
    </source>
</evidence>
<keyword evidence="6" id="KW-1185">Reference proteome</keyword>
<keyword evidence="3" id="KW-0067">ATP-binding</keyword>
<name>A0A0N7FUB7_9ACTN</name>
<feature type="domain" description="UspA" evidence="4">
    <location>
        <begin position="149"/>
        <end position="287"/>
    </location>
</feature>
<evidence type="ECO:0000256" key="1">
    <source>
        <dbReference type="ARBA" id="ARBA00008791"/>
    </source>
</evidence>
<dbReference type="InterPro" id="IPR014729">
    <property type="entry name" value="Rossmann-like_a/b/a_fold"/>
</dbReference>
<proteinExistence type="inferred from homology"/>
<dbReference type="KEGG" id="goq:ACH46_04515"/>
<dbReference type="Proteomes" id="UP000063789">
    <property type="component" value="Chromosome"/>
</dbReference>
<evidence type="ECO:0000256" key="3">
    <source>
        <dbReference type="ARBA" id="ARBA00022840"/>
    </source>
</evidence>
<dbReference type="SUPFAM" id="SSF52402">
    <property type="entry name" value="Adenine nucleotide alpha hydrolases-like"/>
    <property type="match status" value="2"/>
</dbReference>
<evidence type="ECO:0000256" key="2">
    <source>
        <dbReference type="ARBA" id="ARBA00022741"/>
    </source>
</evidence>
<accession>A0A0N7FUB7</accession>
<dbReference type="EMBL" id="CP011853">
    <property type="protein sequence ID" value="ALG83911.1"/>
    <property type="molecule type" value="Genomic_DNA"/>
</dbReference>
<dbReference type="AlphaFoldDB" id="A0A0N7FUB7"/>
<keyword evidence="2" id="KW-0547">Nucleotide-binding</keyword>
<dbReference type="PRINTS" id="PR01438">
    <property type="entry name" value="UNVRSLSTRESS"/>
</dbReference>
<dbReference type="PANTHER" id="PTHR46268:SF27">
    <property type="entry name" value="UNIVERSAL STRESS PROTEIN RV2623"/>
    <property type="match status" value="1"/>
</dbReference>
<dbReference type="OrthoDB" id="3174546at2"/>
<dbReference type="RefSeq" id="WP_062391873.1">
    <property type="nucleotide sequence ID" value="NZ_CP011853.1"/>
</dbReference>
<gene>
    <name evidence="5" type="ORF">ACH46_04515</name>
</gene>
<dbReference type="GO" id="GO:0005524">
    <property type="term" value="F:ATP binding"/>
    <property type="evidence" value="ECO:0007669"/>
    <property type="project" value="UniProtKB-KW"/>
</dbReference>
<dbReference type="InterPro" id="IPR006016">
    <property type="entry name" value="UspA"/>
</dbReference>
<dbReference type="Gene3D" id="3.40.50.620">
    <property type="entry name" value="HUPs"/>
    <property type="match status" value="2"/>
</dbReference>
<comment type="similarity">
    <text evidence="1">Belongs to the universal stress protein A family.</text>
</comment>
<evidence type="ECO:0000259" key="4">
    <source>
        <dbReference type="Pfam" id="PF00582"/>
    </source>
</evidence>
<evidence type="ECO:0000313" key="5">
    <source>
        <dbReference type="EMBL" id="ALG83911.1"/>
    </source>
</evidence>
<reference evidence="5 6" key="2">
    <citation type="journal article" date="2017" name="Int. J. Syst. Evol. Microbiol.">
        <title>Gordonia phthalatica sp. nov., a di-n-butyl phthalate-degrading bacterium isolated from activated sludge.</title>
        <authorList>
            <person name="Jin D."/>
            <person name="Kong X."/>
            <person name="Jia M."/>
            <person name="Yu X."/>
            <person name="Wang X."/>
            <person name="Zhuang X."/>
            <person name="Deng Y."/>
            <person name="Bai Z."/>
        </authorList>
    </citation>
    <scope>NUCLEOTIDE SEQUENCE [LARGE SCALE GENOMIC DNA]</scope>
    <source>
        <strain evidence="5 6">QH-11</strain>
    </source>
</reference>
<dbReference type="InterPro" id="IPR006015">
    <property type="entry name" value="Universal_stress_UspA"/>
</dbReference>
<reference evidence="6" key="1">
    <citation type="submission" date="2015-06" db="EMBL/GenBank/DDBJ databases">
        <title>Complete genome sequence and metabolic analysis of phthalate degradation pathway in Gordonia sp. QH-11.</title>
        <authorList>
            <person name="Jin D."/>
            <person name="Kong X."/>
            <person name="Bai Z."/>
        </authorList>
    </citation>
    <scope>NUCLEOTIDE SEQUENCE [LARGE SCALE GENOMIC DNA]</scope>
    <source>
        <strain evidence="6">QH-11</strain>
    </source>
</reference>
<feature type="domain" description="UspA" evidence="4">
    <location>
        <begin position="4"/>
        <end position="140"/>
    </location>
</feature>
<dbReference type="PANTHER" id="PTHR46268">
    <property type="entry name" value="STRESS RESPONSE PROTEIN NHAX"/>
    <property type="match status" value="1"/>
</dbReference>
<protein>
    <submittedName>
        <fullName evidence="5">Universal stress protein UspA</fullName>
    </submittedName>
</protein>
<sequence>MSLILVGVDGSPESTNAVRWAAAAAAAENLDLKIVAAYSSTTSDYAPGLVIPQDVIDAIRSESTGFVQDAAAVAREVAPDVKLNGSIVEGDAARVLLELGENAHMTVLGTRGLSSVKGLFLGSVSTSVAAHSKGRVVIVPGGALGGDGPVVVGVDDSKVSDPAVAEAYRQADLRGKKLVAVHTWTPLDADALHGFGLDAAEIDEMSQQAVEAVAERMAGYGEDYPDVEVERVVVPEEPAKAILDAAGDTASLIVMGSRGRGGFTGLLLGSRSQKVLHHAHVPVMIARR</sequence>
<dbReference type="STRING" id="1136941.ACH46_04515"/>
<organism evidence="5 6">
    <name type="scientific">Gordonia phthalatica</name>
    <dbReference type="NCBI Taxonomy" id="1136941"/>
    <lineage>
        <taxon>Bacteria</taxon>
        <taxon>Bacillati</taxon>
        <taxon>Actinomycetota</taxon>
        <taxon>Actinomycetes</taxon>
        <taxon>Mycobacteriales</taxon>
        <taxon>Gordoniaceae</taxon>
        <taxon>Gordonia</taxon>
    </lineage>
</organism>